<evidence type="ECO:0000256" key="1">
    <source>
        <dbReference type="SAM" id="Phobius"/>
    </source>
</evidence>
<proteinExistence type="predicted"/>
<accession>A0A9Q4ZIS9</accession>
<keyword evidence="1" id="KW-0812">Transmembrane</keyword>
<sequence length="84" mass="9182">MSKTKNPMRLPIVANGVMAVVNAVNYFATGSVLSLGFAVVSTAICAYSYWYGRRSLKRNAKQQAEIAEIKASLMAQLRVPVDDE</sequence>
<organism evidence="2 3">
    <name type="scientific">Rhodococcus hoagii</name>
    <name type="common">Corynebacterium equii</name>
    <dbReference type="NCBI Taxonomy" id="43767"/>
    <lineage>
        <taxon>Bacteria</taxon>
        <taxon>Bacillati</taxon>
        <taxon>Actinomycetota</taxon>
        <taxon>Actinomycetes</taxon>
        <taxon>Mycobacteriales</taxon>
        <taxon>Nocardiaceae</taxon>
        <taxon>Prescottella</taxon>
    </lineage>
</organism>
<name>A0A9Q4ZIS9_RHOHA</name>
<feature type="transmembrane region" description="Helical" evidence="1">
    <location>
        <begin position="34"/>
        <end position="52"/>
    </location>
</feature>
<keyword evidence="1" id="KW-0472">Membrane</keyword>
<dbReference type="Proteomes" id="UP000603463">
    <property type="component" value="Unassembled WGS sequence"/>
</dbReference>
<dbReference type="EMBL" id="WVBC01000002">
    <property type="protein sequence ID" value="NKT77338.1"/>
    <property type="molecule type" value="Genomic_DNA"/>
</dbReference>
<protein>
    <recommendedName>
        <fullName evidence="4">Holin</fullName>
    </recommendedName>
</protein>
<feature type="transmembrane region" description="Helical" evidence="1">
    <location>
        <begin position="12"/>
        <end position="28"/>
    </location>
</feature>
<reference evidence="2" key="1">
    <citation type="journal article" date="2020" name="Environ. Microbiol.">
        <title>The novel and transferable erm(51) gene confers Macrolides, Lincosamides, and Streptogramins B (MLSB) resistance to clonal Rhodococcus equi in the environment.</title>
        <authorList>
            <person name="Huber L."/>
            <person name="Giguere S."/>
            <person name="Slovis N.M."/>
            <person name="Alvarez-Narvaez S."/>
            <person name="Hart K.A."/>
            <person name="Greiter M."/>
            <person name="Morris E.R.A."/>
            <person name="Cohen N.D."/>
        </authorList>
    </citation>
    <scope>NUCLEOTIDE SEQUENCE</scope>
    <source>
        <strain evidence="2">Lh_116_1</strain>
    </source>
</reference>
<comment type="caution">
    <text evidence="2">The sequence shown here is derived from an EMBL/GenBank/DDBJ whole genome shotgun (WGS) entry which is preliminary data.</text>
</comment>
<gene>
    <name evidence="2" type="ORF">GS882_03795</name>
</gene>
<dbReference type="AlphaFoldDB" id="A0A9Q4ZIS9"/>
<evidence type="ECO:0000313" key="3">
    <source>
        <dbReference type="Proteomes" id="UP000603463"/>
    </source>
</evidence>
<evidence type="ECO:0000313" key="2">
    <source>
        <dbReference type="EMBL" id="NKT77338.1"/>
    </source>
</evidence>
<keyword evidence="1" id="KW-1133">Transmembrane helix</keyword>
<evidence type="ECO:0008006" key="4">
    <source>
        <dbReference type="Google" id="ProtNLM"/>
    </source>
</evidence>